<evidence type="ECO:0000313" key="1">
    <source>
        <dbReference type="EMBL" id="KAI0496853.1"/>
    </source>
</evidence>
<evidence type="ECO:0000313" key="2">
    <source>
        <dbReference type="Proteomes" id="UP000829196"/>
    </source>
</evidence>
<proteinExistence type="predicted"/>
<dbReference type="EMBL" id="JAGYWB010000016">
    <property type="protein sequence ID" value="KAI0496853.1"/>
    <property type="molecule type" value="Genomic_DNA"/>
</dbReference>
<dbReference type="AlphaFoldDB" id="A0A8T3AKS9"/>
<organism evidence="1 2">
    <name type="scientific">Dendrobium nobile</name>
    <name type="common">Orchid</name>
    <dbReference type="NCBI Taxonomy" id="94219"/>
    <lineage>
        <taxon>Eukaryota</taxon>
        <taxon>Viridiplantae</taxon>
        <taxon>Streptophyta</taxon>
        <taxon>Embryophyta</taxon>
        <taxon>Tracheophyta</taxon>
        <taxon>Spermatophyta</taxon>
        <taxon>Magnoliopsida</taxon>
        <taxon>Liliopsida</taxon>
        <taxon>Asparagales</taxon>
        <taxon>Orchidaceae</taxon>
        <taxon>Epidendroideae</taxon>
        <taxon>Malaxideae</taxon>
        <taxon>Dendrobiinae</taxon>
        <taxon>Dendrobium</taxon>
    </lineage>
</organism>
<dbReference type="Proteomes" id="UP000829196">
    <property type="component" value="Unassembled WGS sequence"/>
</dbReference>
<reference evidence="1" key="1">
    <citation type="journal article" date="2022" name="Front. Genet.">
        <title>Chromosome-Scale Assembly of the Dendrobium nobile Genome Provides Insights Into the Molecular Mechanism of the Biosynthesis of the Medicinal Active Ingredient of Dendrobium.</title>
        <authorList>
            <person name="Xu Q."/>
            <person name="Niu S.-C."/>
            <person name="Li K.-L."/>
            <person name="Zheng P.-J."/>
            <person name="Zhang X.-J."/>
            <person name="Jia Y."/>
            <person name="Liu Y."/>
            <person name="Niu Y.-X."/>
            <person name="Yu L.-H."/>
            <person name="Chen D.-F."/>
            <person name="Zhang G.-Q."/>
        </authorList>
    </citation>
    <scope>NUCLEOTIDE SEQUENCE</scope>
    <source>
        <tissue evidence="1">Leaf</tissue>
    </source>
</reference>
<gene>
    <name evidence="1" type="ORF">KFK09_023177</name>
</gene>
<protein>
    <submittedName>
        <fullName evidence="1">Uncharacterized protein</fullName>
    </submittedName>
</protein>
<accession>A0A8T3AKS9</accession>
<name>A0A8T3AKS9_DENNO</name>
<comment type="caution">
    <text evidence="1">The sequence shown here is derived from an EMBL/GenBank/DDBJ whole genome shotgun (WGS) entry which is preliminary data.</text>
</comment>
<keyword evidence="2" id="KW-1185">Reference proteome</keyword>
<sequence>MEWLLLKFCTYLLRIKKVRFSSMNCFLYPPLLVQVVKSRLGKAQVPGSNPLELQYWAWSFYSFFKDAMASYRFAFCRTCKSNLFTVLANFVIAQNRSRQ</sequence>